<sequence length="142" mass="15586">MPDYQKQNKLLSGTDGSVYVNGELLTDLASFEAKVTGTFEEASFVGDYGTYNRYMGFAIDGTITLNKTMSRGARLIGNGFKTGIMPDIKVIASIKNPATGASERIELLGLTFSEFGLNFENKKLLTEALPFKAVDYNYIDQI</sequence>
<dbReference type="Proteomes" id="UP001260980">
    <property type="component" value="Unassembled WGS sequence"/>
</dbReference>
<evidence type="ECO:0000313" key="1">
    <source>
        <dbReference type="EMBL" id="MDU0200164.1"/>
    </source>
</evidence>
<dbReference type="EMBL" id="JAWCUD010000001">
    <property type="protein sequence ID" value="MDU0200164.1"/>
    <property type="molecule type" value="Genomic_DNA"/>
</dbReference>
<dbReference type="SUPFAM" id="SSF69279">
    <property type="entry name" value="Phage tail proteins"/>
    <property type="match status" value="1"/>
</dbReference>
<dbReference type="InterPro" id="IPR038628">
    <property type="entry name" value="XkdM-like_sf"/>
</dbReference>
<evidence type="ECO:0000313" key="2">
    <source>
        <dbReference type="Proteomes" id="UP001260980"/>
    </source>
</evidence>
<protein>
    <submittedName>
        <fullName evidence="1">Phage tail tube protein</fullName>
    </submittedName>
</protein>
<dbReference type="RefSeq" id="WP_315949534.1">
    <property type="nucleotide sequence ID" value="NZ_JAWCUD010000001.1"/>
</dbReference>
<dbReference type="InterPro" id="IPR018989">
    <property type="entry name" value="DUF2001"/>
</dbReference>
<reference evidence="1 2" key="1">
    <citation type="submission" date="2023-10" db="EMBL/GenBank/DDBJ databases">
        <title>Paenibacillus strain PFR10 Genome sequencing and assembly.</title>
        <authorList>
            <person name="Kim I."/>
        </authorList>
    </citation>
    <scope>NUCLEOTIDE SEQUENCE [LARGE SCALE GENOMIC DNA]</scope>
    <source>
        <strain evidence="1 2">PFR10</strain>
    </source>
</reference>
<proteinExistence type="predicted"/>
<organism evidence="1 2">
    <name type="scientific">Paenibacillus violae</name>
    <dbReference type="NCBI Taxonomy" id="3077234"/>
    <lineage>
        <taxon>Bacteria</taxon>
        <taxon>Bacillati</taxon>
        <taxon>Bacillota</taxon>
        <taxon>Bacilli</taxon>
        <taxon>Bacillales</taxon>
        <taxon>Paenibacillaceae</taxon>
        <taxon>Paenibacillus</taxon>
    </lineage>
</organism>
<keyword evidence="2" id="KW-1185">Reference proteome</keyword>
<comment type="caution">
    <text evidence="1">The sequence shown here is derived from an EMBL/GenBank/DDBJ whole genome shotgun (WGS) entry which is preliminary data.</text>
</comment>
<gene>
    <name evidence="1" type="ORF">RQP52_03630</name>
</gene>
<accession>A0ABU3R7B8</accession>
<name>A0ABU3R7B8_9BACL</name>
<dbReference type="Gene3D" id="2.30.110.40">
    <property type="entry name" value="Phage tail tube protein"/>
    <property type="match status" value="1"/>
</dbReference>
<dbReference type="Pfam" id="PF09393">
    <property type="entry name" value="DUF2001"/>
    <property type="match status" value="1"/>
</dbReference>